<dbReference type="AlphaFoldDB" id="A0A2T1A042"/>
<feature type="compositionally biased region" description="Basic and acidic residues" evidence="1">
    <location>
        <begin position="51"/>
        <end position="63"/>
    </location>
</feature>
<reference evidence="3 4" key="1">
    <citation type="submission" date="2018-03" db="EMBL/GenBank/DDBJ databases">
        <title>Genomic Encyclopedia of Archaeal and Bacterial Type Strains, Phase II (KMG-II): from individual species to whole genera.</title>
        <authorList>
            <person name="Goeker M."/>
        </authorList>
    </citation>
    <scope>NUCLEOTIDE SEQUENCE [LARGE SCALE GENOMIC DNA]</scope>
    <source>
        <strain evidence="3 4">DSM 100065</strain>
    </source>
</reference>
<proteinExistence type="predicted"/>
<name>A0A2T1A042_9ACTN</name>
<feature type="compositionally biased region" description="Polar residues" evidence="1">
    <location>
        <begin position="133"/>
        <end position="142"/>
    </location>
</feature>
<keyword evidence="2" id="KW-0472">Membrane</keyword>
<dbReference type="EMBL" id="PVUE01000007">
    <property type="protein sequence ID" value="PRZ41976.1"/>
    <property type="molecule type" value="Genomic_DNA"/>
</dbReference>
<evidence type="ECO:0000256" key="1">
    <source>
        <dbReference type="SAM" id="MobiDB-lite"/>
    </source>
</evidence>
<feature type="compositionally biased region" description="Basic residues" evidence="1">
    <location>
        <begin position="116"/>
        <end position="131"/>
    </location>
</feature>
<keyword evidence="2" id="KW-1133">Transmembrane helix</keyword>
<evidence type="ECO:0000256" key="2">
    <source>
        <dbReference type="SAM" id="Phobius"/>
    </source>
</evidence>
<comment type="caution">
    <text evidence="3">The sequence shown here is derived from an EMBL/GenBank/DDBJ whole genome shotgun (WGS) entry which is preliminary data.</text>
</comment>
<dbReference type="RefSeq" id="WP_106348925.1">
    <property type="nucleotide sequence ID" value="NZ_PVUE01000007.1"/>
</dbReference>
<gene>
    <name evidence="3" type="ORF">CLV47_107104</name>
</gene>
<evidence type="ECO:0000313" key="4">
    <source>
        <dbReference type="Proteomes" id="UP000237752"/>
    </source>
</evidence>
<evidence type="ECO:0000313" key="3">
    <source>
        <dbReference type="EMBL" id="PRZ41976.1"/>
    </source>
</evidence>
<dbReference type="Proteomes" id="UP000237752">
    <property type="component" value="Unassembled WGS sequence"/>
</dbReference>
<keyword evidence="4" id="KW-1185">Reference proteome</keyword>
<sequence length="142" mass="15340">MTYILLAAGGGSEADKAAPLGLFVILALLVAVFFLARSMVKQVRKVPRSFDGLDDHGTERPKLGEAATPTAMTDDEGAVEVTPRLLQTPPRLGTPDEYYGPDGKRPQKNQGSRAQQKARLRARKQQLKARKSPGQSSAKSKP</sequence>
<protein>
    <submittedName>
        <fullName evidence="3">Uncharacterized protein</fullName>
    </submittedName>
</protein>
<keyword evidence="2" id="KW-0812">Transmembrane</keyword>
<feature type="region of interest" description="Disordered" evidence="1">
    <location>
        <begin position="49"/>
        <end position="142"/>
    </location>
</feature>
<organism evidence="3 4">
    <name type="scientific">Antricoccus suffuscus</name>
    <dbReference type="NCBI Taxonomy" id="1629062"/>
    <lineage>
        <taxon>Bacteria</taxon>
        <taxon>Bacillati</taxon>
        <taxon>Actinomycetota</taxon>
        <taxon>Actinomycetes</taxon>
        <taxon>Geodermatophilales</taxon>
        <taxon>Antricoccaceae</taxon>
        <taxon>Antricoccus</taxon>
    </lineage>
</organism>
<accession>A0A2T1A042</accession>
<feature type="transmembrane region" description="Helical" evidence="2">
    <location>
        <begin position="20"/>
        <end position="40"/>
    </location>
</feature>